<reference evidence="3" key="1">
    <citation type="submission" date="2016-02" db="EMBL/GenBank/DDBJ databases">
        <title>Draft genome sequence of Microdochium bolleyi, a fungal endophyte of beachgrass.</title>
        <authorList>
            <consortium name="DOE Joint Genome Institute"/>
            <person name="David A.S."/>
            <person name="May G."/>
            <person name="Haridas S."/>
            <person name="Lim J."/>
            <person name="Wang M."/>
            <person name="Labutti K."/>
            <person name="Lipzen A."/>
            <person name="Barry K."/>
            <person name="Grigoriev I.V."/>
        </authorList>
    </citation>
    <scope>NUCLEOTIDE SEQUENCE [LARGE SCALE GENOMIC DNA]</scope>
    <source>
        <strain evidence="3">J235TASD1</strain>
    </source>
</reference>
<gene>
    <name evidence="2" type="ORF">Micbo1qcDRAFT_174076</name>
</gene>
<dbReference type="Proteomes" id="UP000070501">
    <property type="component" value="Unassembled WGS sequence"/>
</dbReference>
<dbReference type="EMBL" id="KQ964248">
    <property type="protein sequence ID" value="KXJ92943.1"/>
    <property type="molecule type" value="Genomic_DNA"/>
</dbReference>
<name>A0A136J702_9PEZI</name>
<evidence type="ECO:0000313" key="2">
    <source>
        <dbReference type="EMBL" id="KXJ92943.1"/>
    </source>
</evidence>
<sequence>MAIALHRATNQPLHAQECTSWVAGHLEVWLRDDVSRLLGLGRDDSGLVEPAASVMQQNKPDPCSIQVILLVPADKPGSDAIRLSSLRARRSRESDGWKGPQNNCQCLLGGSLLGGAETIASYPIYVEHCSGVVLTRRMPETYQQLTGVLLLRWKDESKCRIMISTFGDRGEAKTITTGIMADHADTEAGGDDAEIEFDRRAAGGNDERHEAQVYGLTR</sequence>
<evidence type="ECO:0000313" key="3">
    <source>
        <dbReference type="Proteomes" id="UP000070501"/>
    </source>
</evidence>
<feature type="region of interest" description="Disordered" evidence="1">
    <location>
        <begin position="199"/>
        <end position="218"/>
    </location>
</feature>
<dbReference type="AlphaFoldDB" id="A0A136J702"/>
<organism evidence="2 3">
    <name type="scientific">Microdochium bolleyi</name>
    <dbReference type="NCBI Taxonomy" id="196109"/>
    <lineage>
        <taxon>Eukaryota</taxon>
        <taxon>Fungi</taxon>
        <taxon>Dikarya</taxon>
        <taxon>Ascomycota</taxon>
        <taxon>Pezizomycotina</taxon>
        <taxon>Sordariomycetes</taxon>
        <taxon>Xylariomycetidae</taxon>
        <taxon>Xylariales</taxon>
        <taxon>Microdochiaceae</taxon>
        <taxon>Microdochium</taxon>
    </lineage>
</organism>
<protein>
    <submittedName>
        <fullName evidence="2">Uncharacterized protein</fullName>
    </submittedName>
</protein>
<feature type="compositionally biased region" description="Basic and acidic residues" evidence="1">
    <location>
        <begin position="199"/>
        <end position="211"/>
    </location>
</feature>
<keyword evidence="3" id="KW-1185">Reference proteome</keyword>
<proteinExistence type="predicted"/>
<dbReference type="InParanoid" id="A0A136J702"/>
<evidence type="ECO:0000256" key="1">
    <source>
        <dbReference type="SAM" id="MobiDB-lite"/>
    </source>
</evidence>
<accession>A0A136J702</accession>